<dbReference type="EMBL" id="PVTK01000008">
    <property type="protein sequence ID" value="PRY63518.1"/>
    <property type="molecule type" value="Genomic_DNA"/>
</dbReference>
<dbReference type="InterPro" id="IPR025139">
    <property type="entry name" value="DUF4062"/>
</dbReference>
<gene>
    <name evidence="2" type="ORF">B0H98_108113</name>
</gene>
<reference evidence="2 3" key="1">
    <citation type="submission" date="2018-03" db="EMBL/GenBank/DDBJ databases">
        <title>Genomic Encyclopedia of Type Strains, Phase III (KMG-III): the genomes of soil and plant-associated and newly described type strains.</title>
        <authorList>
            <person name="Whitman W."/>
        </authorList>
    </citation>
    <scope>NUCLEOTIDE SEQUENCE [LARGE SCALE GENOMIC DNA]</scope>
    <source>
        <strain evidence="2 3">CGMCC 1.12152</strain>
    </source>
</reference>
<evidence type="ECO:0000259" key="1">
    <source>
        <dbReference type="Pfam" id="PF13271"/>
    </source>
</evidence>
<sequence>MSKGSKATLFVSSTCYDLSQVRADLRDFSESLGLEPILSEFNTFPVNPNQNTLSNCLEVVKSRADIFVLIVGGRYGSITDAGKSITNLEYFEAKAKGIPIYVFIKEDILPLIKIWKDNPTGDYSSIVDSPSLFEFVVNLRDSGDGWVFPFVNAQNIISTLREQLSYLLSDCLELRAKAQKSDPLIYDLEPKAFRLALEKPAGWEFLLFAEVLSDELAKLESKRLDSELGISFGKPKRLEDLKELTSWVSSSCSWISSTIHHISKALNQGFVKAVGEPGQSGDLKRIIHLAKRVGEGYEQLLDWKLQFLRVSCDDIFLKLIEITSNLSSNAIKEIEEFSESLYSIIENDIKSSEPGYVRRITLTLTVPDTESFFEEINRLKNLYGASSL</sequence>
<feature type="domain" description="DUF4062" evidence="1">
    <location>
        <begin position="10"/>
        <end position="93"/>
    </location>
</feature>
<dbReference type="OrthoDB" id="72299at2"/>
<dbReference type="Pfam" id="PF13271">
    <property type="entry name" value="DUF4062"/>
    <property type="match status" value="1"/>
</dbReference>
<name>A0A2T0V098_9GAMM</name>
<keyword evidence="3" id="KW-1185">Reference proteome</keyword>
<proteinExistence type="predicted"/>
<dbReference type="AlphaFoldDB" id="A0A2T0V098"/>
<protein>
    <submittedName>
        <fullName evidence="2">Uncharacterized protein DUF4062</fullName>
    </submittedName>
</protein>
<dbReference type="RefSeq" id="WP_106375568.1">
    <property type="nucleotide sequence ID" value="NZ_PVTK01000008.1"/>
</dbReference>
<evidence type="ECO:0000313" key="3">
    <source>
        <dbReference type="Proteomes" id="UP000237647"/>
    </source>
</evidence>
<dbReference type="Proteomes" id="UP000237647">
    <property type="component" value="Unassembled WGS sequence"/>
</dbReference>
<accession>A0A2T0V098</accession>
<comment type="caution">
    <text evidence="2">The sequence shown here is derived from an EMBL/GenBank/DDBJ whole genome shotgun (WGS) entry which is preliminary data.</text>
</comment>
<organism evidence="2 3">
    <name type="scientific">Vreelandella songnenensis</name>
    <dbReference type="NCBI Taxonomy" id="1176243"/>
    <lineage>
        <taxon>Bacteria</taxon>
        <taxon>Pseudomonadati</taxon>
        <taxon>Pseudomonadota</taxon>
        <taxon>Gammaproteobacteria</taxon>
        <taxon>Oceanospirillales</taxon>
        <taxon>Halomonadaceae</taxon>
        <taxon>Vreelandella</taxon>
    </lineage>
</organism>
<evidence type="ECO:0000313" key="2">
    <source>
        <dbReference type="EMBL" id="PRY63518.1"/>
    </source>
</evidence>